<keyword evidence="1" id="KW-0472">Membrane</keyword>
<dbReference type="RefSeq" id="WP_044752319.1">
    <property type="nucleotide sequence ID" value="NZ_CEGV01000015.1"/>
</dbReference>
<dbReference type="SUPFAM" id="SSF48371">
    <property type="entry name" value="ARM repeat"/>
    <property type="match status" value="1"/>
</dbReference>
<evidence type="ECO:0000313" key="2">
    <source>
        <dbReference type="EMBL" id="CYX44568.1"/>
    </source>
</evidence>
<keyword evidence="1" id="KW-1133">Transmembrane helix</keyword>
<dbReference type="Gene3D" id="1.20.120.20">
    <property type="entry name" value="Apolipoprotein"/>
    <property type="match status" value="1"/>
</dbReference>
<keyword evidence="1" id="KW-0812">Transmembrane</keyword>
<organism evidence="2 3">
    <name type="scientific">Streptococcus suis</name>
    <dbReference type="NCBI Taxonomy" id="1307"/>
    <lineage>
        <taxon>Bacteria</taxon>
        <taxon>Bacillati</taxon>
        <taxon>Bacillota</taxon>
        <taxon>Bacilli</taxon>
        <taxon>Lactobacillales</taxon>
        <taxon>Streptococcaceae</taxon>
        <taxon>Streptococcus</taxon>
    </lineage>
</organism>
<gene>
    <name evidence="2" type="ORF">ERS132536_00322</name>
</gene>
<name>A0A0Z8UVB7_STRSU</name>
<evidence type="ECO:0000313" key="3">
    <source>
        <dbReference type="Proteomes" id="UP000075182"/>
    </source>
</evidence>
<accession>A0A0Z8UVB7</accession>
<dbReference type="InterPro" id="IPR016024">
    <property type="entry name" value="ARM-type_fold"/>
</dbReference>
<proteinExistence type="predicted"/>
<evidence type="ECO:0000256" key="1">
    <source>
        <dbReference type="SAM" id="Phobius"/>
    </source>
</evidence>
<feature type="transmembrane region" description="Helical" evidence="1">
    <location>
        <begin position="567"/>
        <end position="586"/>
    </location>
</feature>
<dbReference type="Proteomes" id="UP000075182">
    <property type="component" value="Unassembled WGS sequence"/>
</dbReference>
<sequence length="927" mass="98503">MNIFELFGKIGIDNKSANKAIDETTGKAEEAHGKLSAVFGKIGQLATKAGKVMATGLAIGITALAGLTGAATKHYAEYEQLVGGVETLFGAGGKSLEEYAQSVGKSVDEASVEYNRLINAQEDVLNRSKIAYKTAGLSANQYMETATSFSASLIQSVSGDTLKAAKLADQAIIDMSDNANKMGTSMESIQNAYQGFAKQNYTMLDNLKLGYGGTKEEMQRLLEDAEKISGIKYDISSFADVTEAIHVMQEAMGIAGTTSKEAASTISGSIGMVEAAWENFLTGMADPEQDFGALVDSLTESISIALGNIVPRLVETLPRLIQGLSQVIQTLAGYLPQILSALLPGLITGATELLGALGSTLPSLFMILFDQVLPQVSQAFVTFLEKVFSVPEGSFQGLADGLNLAFATISSMFDVLFGSLSEKDNIDLLTKLGMDSGTAETTITTTTQIGDTIKSSFETAVDIVSEGAGKVADFISWFEKGGPTVDAFKAAIVGITTAWAGYKLVTGTIQAIETVRNTLLAVGNGLMLARFVQSGALTAAEATQAAATMSASGAFGIFNAVLSANPIMIVIMAITALVAALVWFFTQTETGKEIWSNFVSFLGNVWDGIVEVWSVAWEAISSFFEQVATSISEFAKAVFGDLQLWWSENQAAIQAAFEIVWNAIKIIWETVLDGMMQYGSMIWSIIQTNIQTVIGVIQGIITAVMQAINGDWSGAWETIKGVASTIWNGIKSNIDTVINGISGMISSVMSGISGTVSDIWNGIKSSISNAINGAKDAVSNAINAIKGLFNFQIRWPHIPLPHFSISGSANPLDWLKGGVPKIGIEWYAKGGIMTAPTLFGFNGNNAMVGGEAGPEAVLPLNKKTLGPIGESVADAWGIEDNDNRDLLERIIEILLQLLDKDTDVYLDLEKVGRMTYDEHGRILARGG</sequence>
<dbReference type="EMBL" id="FIMD01000001">
    <property type="protein sequence ID" value="CYX44568.1"/>
    <property type="molecule type" value="Genomic_DNA"/>
</dbReference>
<reference evidence="2 3" key="1">
    <citation type="submission" date="2016-02" db="EMBL/GenBank/DDBJ databases">
        <authorList>
            <consortium name="Pathogen Informatics"/>
        </authorList>
    </citation>
    <scope>NUCLEOTIDE SEQUENCE [LARGE SCALE GENOMIC DNA]</scope>
    <source>
        <strain evidence="2 3">SS999</strain>
    </source>
</reference>
<protein>
    <submittedName>
        <fullName evidence="2">Prophage LambdaSa04, tail tape measure protein, TP901 family</fullName>
    </submittedName>
</protein>
<dbReference type="AlphaFoldDB" id="A0A0Z8UVB7"/>